<sequence>MNYSTLACILAYYPEDGFNNICTIIAQQVDFLLIVDNSPDDSLANSGYQFPTNSSIYFNRNIGTVAGALNVAIKKARDEKFDFLQIFDQDTQPILGITKRLIDSLLKYPNIGIISPRFVNLNTGYPGRVLIDRGRWCPQNTWPNSDIGIVDVLFTINSASLLNIKLIPQDIYYDERLVIDGCDIDFCLALKRLEFKIKIDTGLFIPHGIGNRNNQSGRWSPTNYSIERKELMSKNRIIVWRRYLKYYPGFIINDFLVFILDSGRSIFMEKRGFRKMFAIIKGMVKGLLEKNIQRRSFKTNNII</sequence>
<comment type="caution">
    <text evidence="1">The sequence shown here is derived from an EMBL/GenBank/DDBJ whole genome shotgun (WGS) entry which is preliminary data.</text>
</comment>
<protein>
    <submittedName>
        <fullName evidence="1">Glycosyltransferase family 2 protein</fullName>
    </submittedName>
</protein>
<reference evidence="2" key="1">
    <citation type="journal article" date="2019" name="Int. J. Syst. Evol. Microbiol.">
        <title>The Global Catalogue of Microorganisms (GCM) 10K type strain sequencing project: providing services to taxonomists for standard genome sequencing and annotation.</title>
        <authorList>
            <consortium name="The Broad Institute Genomics Platform"/>
            <consortium name="The Broad Institute Genome Sequencing Center for Infectious Disease"/>
            <person name="Wu L."/>
            <person name="Ma J."/>
        </authorList>
    </citation>
    <scope>NUCLEOTIDE SEQUENCE [LARGE SCALE GENOMIC DNA]</scope>
    <source>
        <strain evidence="2">JCM 16601</strain>
    </source>
</reference>
<accession>A0ABP7RAH0</accession>
<gene>
    <name evidence="1" type="ORF">GCM10022210_56440</name>
</gene>
<dbReference type="RefSeq" id="WP_259095459.1">
    <property type="nucleotide sequence ID" value="NZ_BAAAZC010000054.1"/>
</dbReference>
<name>A0ABP7RAH0_9SPHI</name>
<dbReference type="Proteomes" id="UP001500742">
    <property type="component" value="Unassembled WGS sequence"/>
</dbReference>
<dbReference type="InterPro" id="IPR029044">
    <property type="entry name" value="Nucleotide-diphossugar_trans"/>
</dbReference>
<dbReference type="SUPFAM" id="SSF53448">
    <property type="entry name" value="Nucleotide-diphospho-sugar transferases"/>
    <property type="match status" value="1"/>
</dbReference>
<proteinExistence type="predicted"/>
<dbReference type="EMBL" id="BAAAZC010000054">
    <property type="protein sequence ID" value="GAA3994834.1"/>
    <property type="molecule type" value="Genomic_DNA"/>
</dbReference>
<keyword evidence="2" id="KW-1185">Reference proteome</keyword>
<evidence type="ECO:0000313" key="2">
    <source>
        <dbReference type="Proteomes" id="UP001500742"/>
    </source>
</evidence>
<organism evidence="1 2">
    <name type="scientific">Mucilaginibacter dorajii</name>
    <dbReference type="NCBI Taxonomy" id="692994"/>
    <lineage>
        <taxon>Bacteria</taxon>
        <taxon>Pseudomonadati</taxon>
        <taxon>Bacteroidota</taxon>
        <taxon>Sphingobacteriia</taxon>
        <taxon>Sphingobacteriales</taxon>
        <taxon>Sphingobacteriaceae</taxon>
        <taxon>Mucilaginibacter</taxon>
    </lineage>
</organism>
<dbReference type="Gene3D" id="3.90.550.10">
    <property type="entry name" value="Spore Coat Polysaccharide Biosynthesis Protein SpsA, Chain A"/>
    <property type="match status" value="1"/>
</dbReference>
<evidence type="ECO:0000313" key="1">
    <source>
        <dbReference type="EMBL" id="GAA3994834.1"/>
    </source>
</evidence>